<sequence length="196" mass="22863">MNTHIILSVKKHCKKLIKESRCNELAFHNWKHTKNVVLEASRIGAKEGLKSADIEMLVIAAYFHDTGNAKANKDHEMISCYYAKTFLDKNKYHENRINTIINLIKATQMPQTPTTLLQKILCDADLSHLGKKEYIKANLDLRNEWSTHCNMSFTDEQWLDLNIAFLENHKWHSQAALMFFEKQKVENIRNMKSVFV</sequence>
<organism evidence="2 3">
    <name type="scientific">Dokdonia pacifica</name>
    <dbReference type="NCBI Taxonomy" id="1627892"/>
    <lineage>
        <taxon>Bacteria</taxon>
        <taxon>Pseudomonadati</taxon>
        <taxon>Bacteroidota</taxon>
        <taxon>Flavobacteriia</taxon>
        <taxon>Flavobacteriales</taxon>
        <taxon>Flavobacteriaceae</taxon>
        <taxon>Dokdonia</taxon>
    </lineage>
</organism>
<accession>A0A238VNX8</accession>
<dbReference type="CDD" id="cd00077">
    <property type="entry name" value="HDc"/>
    <property type="match status" value="1"/>
</dbReference>
<name>A0A238VNX8_9FLAO</name>
<dbReference type="RefSeq" id="WP_089369425.1">
    <property type="nucleotide sequence ID" value="NZ_BMEP01000002.1"/>
</dbReference>
<dbReference type="SMART" id="SM00471">
    <property type="entry name" value="HDc"/>
    <property type="match status" value="1"/>
</dbReference>
<reference evidence="2 3" key="1">
    <citation type="submission" date="2017-06" db="EMBL/GenBank/DDBJ databases">
        <authorList>
            <person name="Kim H.J."/>
            <person name="Triplett B.A."/>
        </authorList>
    </citation>
    <scope>NUCLEOTIDE SEQUENCE [LARGE SCALE GENOMIC DNA]</scope>
    <source>
        <strain evidence="2 3">DSM 25597</strain>
    </source>
</reference>
<keyword evidence="3" id="KW-1185">Reference proteome</keyword>
<dbReference type="AlphaFoldDB" id="A0A238VNX8"/>
<dbReference type="SUPFAM" id="SSF109604">
    <property type="entry name" value="HD-domain/PDEase-like"/>
    <property type="match status" value="1"/>
</dbReference>
<dbReference type="InterPro" id="IPR006674">
    <property type="entry name" value="HD_domain"/>
</dbReference>
<protein>
    <submittedName>
        <fullName evidence="2">HD domain-containing protein</fullName>
    </submittedName>
</protein>
<gene>
    <name evidence="2" type="ORF">SAMN06265376_10145</name>
</gene>
<dbReference type="EMBL" id="FZNY01000001">
    <property type="protein sequence ID" value="SNR35463.1"/>
    <property type="molecule type" value="Genomic_DNA"/>
</dbReference>
<dbReference type="Proteomes" id="UP000198379">
    <property type="component" value="Unassembled WGS sequence"/>
</dbReference>
<dbReference type="InterPro" id="IPR003607">
    <property type="entry name" value="HD/PDEase_dom"/>
</dbReference>
<feature type="domain" description="HD/PDEase" evidence="1">
    <location>
        <begin position="25"/>
        <end position="139"/>
    </location>
</feature>
<evidence type="ECO:0000313" key="3">
    <source>
        <dbReference type="Proteomes" id="UP000198379"/>
    </source>
</evidence>
<proteinExistence type="predicted"/>
<dbReference type="OrthoDB" id="5728337at2"/>
<dbReference type="Gene3D" id="1.10.3210.10">
    <property type="entry name" value="Hypothetical protein af1432"/>
    <property type="match status" value="1"/>
</dbReference>
<evidence type="ECO:0000313" key="2">
    <source>
        <dbReference type="EMBL" id="SNR35463.1"/>
    </source>
</evidence>
<evidence type="ECO:0000259" key="1">
    <source>
        <dbReference type="SMART" id="SM00471"/>
    </source>
</evidence>
<dbReference type="Pfam" id="PF01966">
    <property type="entry name" value="HD"/>
    <property type="match status" value="1"/>
</dbReference>